<evidence type="ECO:0000256" key="5">
    <source>
        <dbReference type="PIRSR" id="PIRSR600246-1"/>
    </source>
</evidence>
<keyword evidence="8" id="KW-0732">Signal</keyword>
<evidence type="ECO:0000313" key="10">
    <source>
        <dbReference type="Proteomes" id="UP000016801"/>
    </source>
</evidence>
<feature type="chain" id="PRO_5004018270" evidence="8">
    <location>
        <begin position="24"/>
        <end position="392"/>
    </location>
</feature>
<evidence type="ECO:0000256" key="6">
    <source>
        <dbReference type="PIRSR" id="PIRSR600246-2"/>
    </source>
</evidence>
<dbReference type="FunFam" id="3.60.20.30:FF:000003">
    <property type="entry name" value="N(4)-(Beta-N-acetylglucosaminyl)-L-asparaginase isoform X1"/>
    <property type="match status" value="1"/>
</dbReference>
<evidence type="ECO:0000256" key="1">
    <source>
        <dbReference type="ARBA" id="ARBA00010872"/>
    </source>
</evidence>
<dbReference type="InterPro" id="IPR029055">
    <property type="entry name" value="Ntn_hydrolases_N"/>
</dbReference>
<dbReference type="Proteomes" id="UP000016801">
    <property type="component" value="Unassembled WGS sequence"/>
</dbReference>
<evidence type="ECO:0000256" key="7">
    <source>
        <dbReference type="PIRSR" id="PIRSR600246-3"/>
    </source>
</evidence>
<dbReference type="PhylomeDB" id="M1VWU4"/>
<feature type="site" description="Cleavage; by autolysis" evidence="7">
    <location>
        <begin position="239"/>
        <end position="240"/>
    </location>
</feature>
<reference evidence="9 10" key="1">
    <citation type="journal article" date="2013" name="PLoS Genet.">
        <title>Plant-symbiotic fungi as chemical engineers: Multi-genome analysis of the Clavicipitaceae reveals dynamics of alkaloid loci.</title>
        <authorList>
            <person name="Schardl C.L."/>
            <person name="Young C.A."/>
            <person name="Hesse U."/>
            <person name="Amyotte S.G."/>
            <person name="Andreeva K."/>
            <person name="Calie P.J."/>
            <person name="Fleetwood D.J."/>
            <person name="Haws D.C."/>
            <person name="Moore N."/>
            <person name="Oeser B."/>
            <person name="Panaccione D.G."/>
            <person name="Schweri K.K."/>
            <person name="Voisey C.R."/>
            <person name="Farman M.L."/>
            <person name="Jaromczyk J.W."/>
            <person name="Roe B.A."/>
            <person name="O'Sullivan D.M."/>
            <person name="Scott B."/>
            <person name="Tudzynski P."/>
            <person name="An Z."/>
            <person name="Arnaoudova E.G."/>
            <person name="Bullock C.T."/>
            <person name="Charlton N.D."/>
            <person name="Chen L."/>
            <person name="Cox M."/>
            <person name="Dinkins R.D."/>
            <person name="Florea S."/>
            <person name="Glenn A.E."/>
            <person name="Gordon A."/>
            <person name="Gueldener U."/>
            <person name="Harris D.R."/>
            <person name="Hollin W."/>
            <person name="Jaromczyk J."/>
            <person name="Johnson R.D."/>
            <person name="Khan A.K."/>
            <person name="Leistner E."/>
            <person name="Leuchtmann A."/>
            <person name="Li C."/>
            <person name="Liu J."/>
            <person name="Liu J."/>
            <person name="Liu M."/>
            <person name="Mace W."/>
            <person name="Machado C."/>
            <person name="Nagabhyru P."/>
            <person name="Pan J."/>
            <person name="Schmid J."/>
            <person name="Sugawara K."/>
            <person name="Steiner U."/>
            <person name="Takach J.E."/>
            <person name="Tanaka E."/>
            <person name="Webb J.S."/>
            <person name="Wilson E.V."/>
            <person name="Wiseman J.L."/>
            <person name="Yoshida R."/>
            <person name="Zeng Z."/>
        </authorList>
    </citation>
    <scope>NUCLEOTIDE SEQUENCE [LARGE SCALE GENOMIC DNA]</scope>
    <source>
        <strain evidence="9 10">20.1</strain>
    </source>
</reference>
<organism evidence="9 10">
    <name type="scientific">Claviceps purpurea (strain 20.1)</name>
    <name type="common">Ergot fungus</name>
    <name type="synonym">Sphacelia segetum</name>
    <dbReference type="NCBI Taxonomy" id="1111077"/>
    <lineage>
        <taxon>Eukaryota</taxon>
        <taxon>Fungi</taxon>
        <taxon>Dikarya</taxon>
        <taxon>Ascomycota</taxon>
        <taxon>Pezizomycotina</taxon>
        <taxon>Sordariomycetes</taxon>
        <taxon>Hypocreomycetidae</taxon>
        <taxon>Hypocreales</taxon>
        <taxon>Clavicipitaceae</taxon>
        <taxon>Claviceps</taxon>
    </lineage>
</organism>
<keyword evidence="10" id="KW-1185">Reference proteome</keyword>
<dbReference type="HOGENOM" id="CLU_021603_0_0_1"/>
<keyword evidence="2" id="KW-0645">Protease</keyword>
<sequence>MPPSAPLLLTLLLLLPLPLPAHADADADAASPLPLPIIIHTWSGPFKAASSAASTILRLPHASALDAIQAGASACEQNQCDGTVGPGGSPDETCETTLDALLMHGGHTLNVGAVGSLRRVKNAVAVARHVLEYTQHSLLVGDLATRFAIERGFVEEDLATGESVARCEEWKRGGCQPNARRGGGGRGGGAMVPDPGRFCGPYRRAGADDETGVLWHGSDDGDGGSGGGGGSAGVIRGHDTIALVALDAAGDMAAGTSTNGQAHKIPGRVGDAPIPGSGAYVDSLVGGCGATGDGDIMMRFLPCYQAVESMRQGLSPREAAEDAVRRMLARYPGVRAGLVVMNRRGEHAGAASNWAFSYSFRTASMNETGVVDVPPMGGAAMVRGFDGMGDEL</sequence>
<evidence type="ECO:0000256" key="2">
    <source>
        <dbReference type="ARBA" id="ARBA00022670"/>
    </source>
</evidence>
<name>M1VWU4_CLAP2</name>
<dbReference type="PANTHER" id="PTHR10188:SF6">
    <property type="entry name" value="N(4)-(BETA-N-ACETYLGLUCOSAMINYL)-L-ASPARAGINASE"/>
    <property type="match status" value="1"/>
</dbReference>
<evidence type="ECO:0000256" key="4">
    <source>
        <dbReference type="ARBA" id="ARBA00022813"/>
    </source>
</evidence>
<dbReference type="Pfam" id="PF01112">
    <property type="entry name" value="Asparaginase_2"/>
    <property type="match status" value="1"/>
</dbReference>
<accession>M1VWU4</accession>
<dbReference type="GO" id="GO:0008233">
    <property type="term" value="F:peptidase activity"/>
    <property type="evidence" value="ECO:0007669"/>
    <property type="project" value="UniProtKB-KW"/>
</dbReference>
<gene>
    <name evidence="9" type="ORF">CPUR_05732</name>
</gene>
<comment type="caution">
    <text evidence="9">The sequence shown here is derived from an EMBL/GenBank/DDBJ whole genome shotgun (WGS) entry which is preliminary data.</text>
</comment>
<feature type="binding site" evidence="6">
    <location>
        <begin position="268"/>
        <end position="271"/>
    </location>
    <ligand>
        <name>substrate</name>
    </ligand>
</feature>
<feature type="active site" description="Nucleophile" evidence="5">
    <location>
        <position position="240"/>
    </location>
</feature>
<dbReference type="InterPro" id="IPR000246">
    <property type="entry name" value="Peptidase_T2"/>
</dbReference>
<evidence type="ECO:0000256" key="3">
    <source>
        <dbReference type="ARBA" id="ARBA00022801"/>
    </source>
</evidence>
<dbReference type="eggNOG" id="KOG1593">
    <property type="taxonomic scope" value="Eukaryota"/>
</dbReference>
<dbReference type="STRING" id="1111077.M1VWU4"/>
<dbReference type="GO" id="GO:0006508">
    <property type="term" value="P:proteolysis"/>
    <property type="evidence" value="ECO:0007669"/>
    <property type="project" value="UniProtKB-KW"/>
</dbReference>
<feature type="signal peptide" evidence="8">
    <location>
        <begin position="1"/>
        <end position="23"/>
    </location>
</feature>
<keyword evidence="3" id="KW-0378">Hydrolase</keyword>
<dbReference type="Gene3D" id="3.60.20.30">
    <property type="entry name" value="(Glycosyl)asparaginase"/>
    <property type="match status" value="1"/>
</dbReference>
<dbReference type="GO" id="GO:0005737">
    <property type="term" value="C:cytoplasm"/>
    <property type="evidence" value="ECO:0007669"/>
    <property type="project" value="TreeGrafter"/>
</dbReference>
<comment type="similarity">
    <text evidence="1">Belongs to the Ntn-hydrolase family.</text>
</comment>
<protein>
    <submittedName>
        <fullName evidence="9">Probable glycosylasparaginase</fullName>
    </submittedName>
</protein>
<dbReference type="GO" id="GO:0003948">
    <property type="term" value="F:N4-(beta-N-acetylglucosaminyl)-L-asparaginase activity"/>
    <property type="evidence" value="ECO:0007669"/>
    <property type="project" value="TreeGrafter"/>
</dbReference>
<dbReference type="AlphaFoldDB" id="M1VWU4"/>
<proteinExistence type="inferred from homology"/>
<dbReference type="VEuPathDB" id="FungiDB:CPUR_05732"/>
<evidence type="ECO:0000256" key="8">
    <source>
        <dbReference type="SAM" id="SignalP"/>
    </source>
</evidence>
<dbReference type="PANTHER" id="PTHR10188">
    <property type="entry name" value="L-ASPARAGINASE"/>
    <property type="match status" value="1"/>
</dbReference>
<dbReference type="SUPFAM" id="SSF56235">
    <property type="entry name" value="N-terminal nucleophile aminohydrolases (Ntn hydrolases)"/>
    <property type="match status" value="1"/>
</dbReference>
<dbReference type="OrthoDB" id="2262349at2759"/>
<dbReference type="CDD" id="cd04513">
    <property type="entry name" value="Glycosylasparaginase"/>
    <property type="match status" value="1"/>
</dbReference>
<dbReference type="EMBL" id="CAGA01000035">
    <property type="protein sequence ID" value="CCE31877.1"/>
    <property type="molecule type" value="Genomic_DNA"/>
</dbReference>
<feature type="binding site" evidence="6">
    <location>
        <begin position="291"/>
        <end position="294"/>
    </location>
    <ligand>
        <name>substrate</name>
    </ligand>
</feature>
<keyword evidence="4" id="KW-0068">Autocatalytic cleavage</keyword>
<evidence type="ECO:0000313" key="9">
    <source>
        <dbReference type="EMBL" id="CCE31877.1"/>
    </source>
</evidence>